<keyword evidence="1" id="KW-0175">Coiled coil</keyword>
<keyword evidence="2" id="KW-0472">Membrane</keyword>
<keyword evidence="2" id="KW-0812">Transmembrane</keyword>
<reference evidence="3" key="1">
    <citation type="journal article" date="2024" name="BMC Genomics">
        <title>Functional annotation of a divergent genome using sequence and structure-based similarity.</title>
        <authorList>
            <person name="Svedberg D."/>
            <person name="Winiger R.R."/>
            <person name="Berg A."/>
            <person name="Sharma H."/>
            <person name="Tellgren-Roth C."/>
            <person name="Debrunner-Vossbrinck B.A."/>
            <person name="Vossbrinck C.R."/>
            <person name="Barandun J."/>
        </authorList>
    </citation>
    <scope>NUCLEOTIDE SEQUENCE</scope>
    <source>
        <strain evidence="3">Illinois isolate</strain>
    </source>
</reference>
<dbReference type="KEGG" id="vnx:VNE69_01002"/>
<evidence type="ECO:0000313" key="4">
    <source>
        <dbReference type="Proteomes" id="UP001334084"/>
    </source>
</evidence>
<gene>
    <name evidence="3" type="ORF">VNE69_01002</name>
</gene>
<evidence type="ECO:0000256" key="1">
    <source>
        <dbReference type="SAM" id="Coils"/>
    </source>
</evidence>
<evidence type="ECO:0000256" key="2">
    <source>
        <dbReference type="SAM" id="Phobius"/>
    </source>
</evidence>
<proteinExistence type="predicted"/>
<evidence type="ECO:0000313" key="3">
    <source>
        <dbReference type="EMBL" id="WUR02060.1"/>
    </source>
</evidence>
<feature type="coiled-coil region" evidence="1">
    <location>
        <begin position="66"/>
        <end position="93"/>
    </location>
</feature>
<sequence>MSLKLYWLYGDNQCDLYIGKTNKADELNEFKIFISRDKNLFYKEIKDQLKLKYEINHLFETGLFLHQIDEREYASIRNLAENLEDENRKLKYNQICFEIVFYEKNINTICWGHTKVFTLEKKNIFNTLSMERKMRLFIDSKNNDLYYKFLGLPKRSNTLYANIVGDNTQKEHITFSTLVMLDIYRIKESNVQNAYNLEKKTINEYNPINLQHLKLVCVENLLAKNNYYETILEAKNDIELKGITKYKLITSYFSYLYNNKIFLRYKKKKLKKRDILDDHNMSNKIRNFLYIHNPLNSICIYKNKKIYKENKKNVNINDYNRRKYAGNEVLKNKQDKRSIISYKTAINEILIKPNIREYHDMFKKIKNVYIASIIHNGNFNKRYEHPIHAVFKDYIYYGHNCSKFAKIDLNLIVVYILTVIKKQNTCTNLKDYNQENTKKHIVYYNTFEFDSKTIVEHKINPFENSNNSLMIENGETNTNLVKNNTMDVLNRSKDLEDNILSREKYFFSDSESNNDNSNNRNGPSKFNYLFFILILLIFSCSIYFKLKRE</sequence>
<keyword evidence="2" id="KW-1133">Transmembrane helix</keyword>
<accession>A0AAX4J7X5</accession>
<protein>
    <submittedName>
        <fullName evidence="3">Uncharacterized protein</fullName>
    </submittedName>
</protein>
<feature type="transmembrane region" description="Helical" evidence="2">
    <location>
        <begin position="526"/>
        <end position="544"/>
    </location>
</feature>
<dbReference type="RefSeq" id="XP_065328205.1">
    <property type="nucleotide sequence ID" value="XM_065472133.1"/>
</dbReference>
<keyword evidence="4" id="KW-1185">Reference proteome</keyword>
<dbReference type="Proteomes" id="UP001334084">
    <property type="component" value="Chromosome 1"/>
</dbReference>
<organism evidence="3 4">
    <name type="scientific">Vairimorpha necatrix</name>
    <dbReference type="NCBI Taxonomy" id="6039"/>
    <lineage>
        <taxon>Eukaryota</taxon>
        <taxon>Fungi</taxon>
        <taxon>Fungi incertae sedis</taxon>
        <taxon>Microsporidia</taxon>
        <taxon>Nosematidae</taxon>
        <taxon>Vairimorpha</taxon>
    </lineage>
</organism>
<name>A0AAX4J7X5_9MICR</name>
<dbReference type="GeneID" id="90539867"/>
<dbReference type="EMBL" id="CP142726">
    <property type="protein sequence ID" value="WUR02060.1"/>
    <property type="molecule type" value="Genomic_DNA"/>
</dbReference>
<dbReference type="AlphaFoldDB" id="A0AAX4J7X5"/>